<evidence type="ECO:0000313" key="2">
    <source>
        <dbReference type="EMBL" id="GLI55977.1"/>
    </source>
</evidence>
<evidence type="ECO:0000256" key="1">
    <source>
        <dbReference type="SAM" id="SignalP"/>
    </source>
</evidence>
<dbReference type="AlphaFoldDB" id="A0A9W6GLX1"/>
<organism evidence="2 3">
    <name type="scientific">Propionigenium maris DSM 9537</name>
    <dbReference type="NCBI Taxonomy" id="1123000"/>
    <lineage>
        <taxon>Bacteria</taxon>
        <taxon>Fusobacteriati</taxon>
        <taxon>Fusobacteriota</taxon>
        <taxon>Fusobacteriia</taxon>
        <taxon>Fusobacteriales</taxon>
        <taxon>Fusobacteriaceae</taxon>
        <taxon>Propionigenium</taxon>
    </lineage>
</organism>
<dbReference type="RefSeq" id="WP_281834811.1">
    <property type="nucleotide sequence ID" value="NZ_BSDY01000006.1"/>
</dbReference>
<accession>A0A9W6GLX1</accession>
<proteinExistence type="predicted"/>
<feature type="signal peptide" evidence="1">
    <location>
        <begin position="1"/>
        <end position="18"/>
    </location>
</feature>
<gene>
    <name evidence="2" type="ORF">PM10SUCC1_14910</name>
</gene>
<keyword evidence="1" id="KW-0732">Signal</keyword>
<reference evidence="2" key="1">
    <citation type="submission" date="2022-12" db="EMBL/GenBank/DDBJ databases">
        <title>Reference genome sequencing for broad-spectrum identification of bacterial and archaeal isolates by mass spectrometry.</title>
        <authorList>
            <person name="Sekiguchi Y."/>
            <person name="Tourlousse D.M."/>
        </authorList>
    </citation>
    <scope>NUCLEOTIDE SEQUENCE</scope>
    <source>
        <strain evidence="2">10succ1</strain>
    </source>
</reference>
<dbReference type="Gene3D" id="1.20.120.1490">
    <property type="match status" value="1"/>
</dbReference>
<name>A0A9W6GLX1_9FUSO</name>
<protein>
    <recommendedName>
        <fullName evidence="4">LTXXQ motif family protein</fullName>
    </recommendedName>
</protein>
<dbReference type="Proteomes" id="UP001144471">
    <property type="component" value="Unassembled WGS sequence"/>
</dbReference>
<dbReference type="EMBL" id="BSDY01000006">
    <property type="protein sequence ID" value="GLI55977.1"/>
    <property type="molecule type" value="Genomic_DNA"/>
</dbReference>
<evidence type="ECO:0008006" key="4">
    <source>
        <dbReference type="Google" id="ProtNLM"/>
    </source>
</evidence>
<evidence type="ECO:0000313" key="3">
    <source>
        <dbReference type="Proteomes" id="UP001144471"/>
    </source>
</evidence>
<comment type="caution">
    <text evidence="2">The sequence shown here is derived from an EMBL/GenBank/DDBJ whole genome shotgun (WGS) entry which is preliminary data.</text>
</comment>
<feature type="chain" id="PRO_5040996687" description="LTXXQ motif family protein" evidence="1">
    <location>
        <begin position="19"/>
        <end position="121"/>
    </location>
</feature>
<sequence length="121" mass="13884">MKKIIGILMVVLTTSIFAQETQPKAEQATAVVERVSVKVSNSRQLTAEEQREFHSIVKAFEEKQTLAQLEVKEINLKIHREMLGEDPNLKTINKLIDKKAKIVAQMEKDLFEVNFKIHNLL</sequence>
<keyword evidence="3" id="KW-1185">Reference proteome</keyword>